<feature type="region of interest" description="Disordered" evidence="1">
    <location>
        <begin position="1"/>
        <end position="21"/>
    </location>
</feature>
<organism evidence="3 4">
    <name type="scientific">Mesorhabditis belari</name>
    <dbReference type="NCBI Taxonomy" id="2138241"/>
    <lineage>
        <taxon>Eukaryota</taxon>
        <taxon>Metazoa</taxon>
        <taxon>Ecdysozoa</taxon>
        <taxon>Nematoda</taxon>
        <taxon>Chromadorea</taxon>
        <taxon>Rhabditida</taxon>
        <taxon>Rhabditina</taxon>
        <taxon>Rhabditomorpha</taxon>
        <taxon>Rhabditoidea</taxon>
        <taxon>Rhabditidae</taxon>
        <taxon>Mesorhabditinae</taxon>
        <taxon>Mesorhabditis</taxon>
    </lineage>
</organism>
<keyword evidence="2" id="KW-0812">Transmembrane</keyword>
<evidence type="ECO:0000313" key="3">
    <source>
        <dbReference type="Proteomes" id="UP000887575"/>
    </source>
</evidence>
<accession>A0AAF3E985</accession>
<proteinExistence type="predicted"/>
<feature type="transmembrane region" description="Helical" evidence="2">
    <location>
        <begin position="47"/>
        <end position="68"/>
    </location>
</feature>
<dbReference type="WBParaSite" id="MBELARI_LOCUS10474">
    <property type="protein sequence ID" value="MBELARI_LOCUS10474"/>
    <property type="gene ID" value="MBELARI_LOCUS10474"/>
</dbReference>
<evidence type="ECO:0000256" key="2">
    <source>
        <dbReference type="SAM" id="Phobius"/>
    </source>
</evidence>
<keyword evidence="2" id="KW-1133">Transmembrane helix</keyword>
<keyword evidence="3" id="KW-1185">Reference proteome</keyword>
<keyword evidence="2" id="KW-0472">Membrane</keyword>
<evidence type="ECO:0000256" key="1">
    <source>
        <dbReference type="SAM" id="MobiDB-lite"/>
    </source>
</evidence>
<reference evidence="4" key="1">
    <citation type="submission" date="2024-02" db="UniProtKB">
        <authorList>
            <consortium name="WormBaseParasite"/>
        </authorList>
    </citation>
    <scope>IDENTIFICATION</scope>
</reference>
<name>A0AAF3E985_9BILA</name>
<protein>
    <submittedName>
        <fullName evidence="4">Uncharacterized protein</fullName>
    </submittedName>
</protein>
<dbReference type="AlphaFoldDB" id="A0AAF3E985"/>
<feature type="compositionally biased region" description="Polar residues" evidence="1">
    <location>
        <begin position="1"/>
        <end position="14"/>
    </location>
</feature>
<evidence type="ECO:0000313" key="4">
    <source>
        <dbReference type="WBParaSite" id="MBELARI_LOCUS10474"/>
    </source>
</evidence>
<sequence length="112" mass="11669">MPSSHQAGPSTITKTGVLPLGSTNTLASTLKNGRDALVEDPEAAEGWVVAALAAAAIFVLFMAARLCLLYMRKFPVKKSDDEHEAQPISELINRSGISAGGGGKRGGRYSVA</sequence>
<dbReference type="Proteomes" id="UP000887575">
    <property type="component" value="Unassembled WGS sequence"/>
</dbReference>